<evidence type="ECO:0000313" key="2">
    <source>
        <dbReference type="Proteomes" id="UP001268256"/>
    </source>
</evidence>
<organism evidence="1 2">
    <name type="scientific">Pseudocalidococcus azoricus BACA0444</name>
    <dbReference type="NCBI Taxonomy" id="2918990"/>
    <lineage>
        <taxon>Bacteria</taxon>
        <taxon>Bacillati</taxon>
        <taxon>Cyanobacteriota</taxon>
        <taxon>Cyanophyceae</taxon>
        <taxon>Acaryochloridales</taxon>
        <taxon>Thermosynechococcaceae</taxon>
        <taxon>Pseudocalidococcus</taxon>
        <taxon>Pseudocalidococcus azoricus</taxon>
    </lineage>
</organism>
<keyword evidence="2" id="KW-1185">Reference proteome</keyword>
<dbReference type="RefSeq" id="WP_322876722.1">
    <property type="nucleotide sequence ID" value="NZ_JAVMIP010000001.1"/>
</dbReference>
<accession>A0AAE4JY59</accession>
<dbReference type="AlphaFoldDB" id="A0AAE4JY59"/>
<protein>
    <submittedName>
        <fullName evidence="1">Uncharacterized protein</fullName>
    </submittedName>
</protein>
<name>A0AAE4JY59_9CYAN</name>
<dbReference type="Proteomes" id="UP001268256">
    <property type="component" value="Unassembled WGS sequence"/>
</dbReference>
<reference evidence="2" key="1">
    <citation type="submission" date="2023-07" db="EMBL/GenBank/DDBJ databases">
        <authorList>
            <person name="Luz R."/>
            <person name="Cordeiro R."/>
            <person name="Fonseca A."/>
            <person name="Goncalves V."/>
        </authorList>
    </citation>
    <scope>NUCLEOTIDE SEQUENCE [LARGE SCALE GENOMIC DNA]</scope>
    <source>
        <strain evidence="2">BACA0444</strain>
    </source>
</reference>
<proteinExistence type="predicted"/>
<evidence type="ECO:0000313" key="1">
    <source>
        <dbReference type="EMBL" id="MDS3859392.1"/>
    </source>
</evidence>
<sequence>MTQAQDEARRHHEERMKELSIIADSKLRDQLASQLLMDKMLAPIEHAQHQIQDAAKHAQWMAEAISYYYHDHGLTEEQGLEISQQFRLLAVELVEANSLASLKVVYNAITLFLNQIGCFKHPDRNYSISREVRHGILDRLNSCIGNYENFRHRATLLANFNLPSPQLSHSPTHVLSPELDF</sequence>
<gene>
    <name evidence="1" type="ORF">RIF25_01095</name>
</gene>
<dbReference type="EMBL" id="JAVMIP010000001">
    <property type="protein sequence ID" value="MDS3859392.1"/>
    <property type="molecule type" value="Genomic_DNA"/>
</dbReference>
<comment type="caution">
    <text evidence="1">The sequence shown here is derived from an EMBL/GenBank/DDBJ whole genome shotgun (WGS) entry which is preliminary data.</text>
</comment>